<evidence type="ECO:0000313" key="2">
    <source>
        <dbReference type="EMBL" id="CAD9206068.1"/>
    </source>
</evidence>
<proteinExistence type="predicted"/>
<dbReference type="AlphaFoldDB" id="A0A7S1SQN8"/>
<accession>A0A7S1SQN8</accession>
<feature type="region of interest" description="Disordered" evidence="1">
    <location>
        <begin position="106"/>
        <end position="134"/>
    </location>
</feature>
<sequence length="134" mass="15219">MIVPRNHNMDATLSSPADEFHHVAKGATRTERNDGIKIFNSETYLKYQMTKLKVPVYEETDPALFPVTDGRCEDGTSFCVVQVPKDCRPRHTGFAKCAFSYLQKRSKNRVRPHHQPLDESPAKNITRSSSTEPL</sequence>
<name>A0A7S1SQN8_9CHLO</name>
<feature type="compositionally biased region" description="Polar residues" evidence="1">
    <location>
        <begin position="123"/>
        <end position="134"/>
    </location>
</feature>
<gene>
    <name evidence="2" type="ORF">TCHU04912_LOCUS8304</name>
</gene>
<protein>
    <submittedName>
        <fullName evidence="2">Uncharacterized protein</fullName>
    </submittedName>
</protein>
<reference evidence="2" key="1">
    <citation type="submission" date="2021-01" db="EMBL/GenBank/DDBJ databases">
        <authorList>
            <person name="Corre E."/>
            <person name="Pelletier E."/>
            <person name="Niang G."/>
            <person name="Scheremetjew M."/>
            <person name="Finn R."/>
            <person name="Kale V."/>
            <person name="Holt S."/>
            <person name="Cochrane G."/>
            <person name="Meng A."/>
            <person name="Brown T."/>
            <person name="Cohen L."/>
        </authorList>
    </citation>
    <scope>NUCLEOTIDE SEQUENCE</scope>
    <source>
        <strain evidence="2">PLY429</strain>
    </source>
</reference>
<evidence type="ECO:0000256" key="1">
    <source>
        <dbReference type="SAM" id="MobiDB-lite"/>
    </source>
</evidence>
<dbReference type="EMBL" id="HBGG01016178">
    <property type="protein sequence ID" value="CAD9206068.1"/>
    <property type="molecule type" value="Transcribed_RNA"/>
</dbReference>
<organism evidence="2">
    <name type="scientific">Tetraselmis chuii</name>
    <dbReference type="NCBI Taxonomy" id="63592"/>
    <lineage>
        <taxon>Eukaryota</taxon>
        <taxon>Viridiplantae</taxon>
        <taxon>Chlorophyta</taxon>
        <taxon>core chlorophytes</taxon>
        <taxon>Chlorodendrophyceae</taxon>
        <taxon>Chlorodendrales</taxon>
        <taxon>Chlorodendraceae</taxon>
        <taxon>Tetraselmis</taxon>
    </lineage>
</organism>